<evidence type="ECO:0000256" key="9">
    <source>
        <dbReference type="ARBA" id="ARBA00023136"/>
    </source>
</evidence>
<gene>
    <name evidence="12" type="primary">B3galt4</name>
    <name evidence="12" type="ORF">MIOMAC_R15494</name>
</gene>
<evidence type="ECO:0000256" key="2">
    <source>
        <dbReference type="ARBA" id="ARBA00008661"/>
    </source>
</evidence>
<comment type="similarity">
    <text evidence="2 10">Belongs to the glycosyltransferase 31 family.</text>
</comment>
<dbReference type="PANTHER" id="PTHR11214:SF378">
    <property type="entry name" value="BETA-1,3-GALACTOSYLTRANSFERASE 4"/>
    <property type="match status" value="1"/>
</dbReference>
<dbReference type="Pfam" id="PF01762">
    <property type="entry name" value="Galactosyl_T"/>
    <property type="match status" value="1"/>
</dbReference>
<evidence type="ECO:0000256" key="4">
    <source>
        <dbReference type="ARBA" id="ARBA00022679"/>
    </source>
</evidence>
<dbReference type="Gene3D" id="3.90.550.50">
    <property type="match status" value="1"/>
</dbReference>
<keyword evidence="4 12" id="KW-0808">Transferase</keyword>
<dbReference type="EMBL" id="VYZC01002712">
    <property type="protein sequence ID" value="NWT07521.1"/>
    <property type="molecule type" value="Genomic_DNA"/>
</dbReference>
<reference evidence="12 13" key="1">
    <citation type="submission" date="2019-09" db="EMBL/GenBank/DDBJ databases">
        <title>Bird 10,000 Genomes (B10K) Project - Family phase.</title>
        <authorList>
            <person name="Zhang G."/>
        </authorList>
    </citation>
    <scope>NUCLEOTIDE SEQUENCE [LARGE SCALE GENOMIC DNA]</scope>
    <source>
        <strain evidence="12">B10K-DU-003-16</strain>
        <tissue evidence="12">Mixed tissue sample</tissue>
    </source>
</reference>
<evidence type="ECO:0000256" key="7">
    <source>
        <dbReference type="ARBA" id="ARBA00022989"/>
    </source>
</evidence>
<evidence type="ECO:0000256" key="3">
    <source>
        <dbReference type="ARBA" id="ARBA00022676"/>
    </source>
</evidence>
<evidence type="ECO:0000313" key="13">
    <source>
        <dbReference type="Proteomes" id="UP000525714"/>
    </source>
</evidence>
<dbReference type="GO" id="GO:0000139">
    <property type="term" value="C:Golgi membrane"/>
    <property type="evidence" value="ECO:0007669"/>
    <property type="project" value="UniProtKB-SubCell"/>
</dbReference>
<keyword evidence="8 10" id="KW-0333">Golgi apparatus</keyword>
<comment type="caution">
    <text evidence="12">The sequence shown here is derived from an EMBL/GenBank/DDBJ whole genome shotgun (WGS) entry which is preliminary data.</text>
</comment>
<dbReference type="GO" id="GO:0016758">
    <property type="term" value="F:hexosyltransferase activity"/>
    <property type="evidence" value="ECO:0007669"/>
    <property type="project" value="InterPro"/>
</dbReference>
<evidence type="ECO:0000256" key="6">
    <source>
        <dbReference type="ARBA" id="ARBA00022968"/>
    </source>
</evidence>
<dbReference type="SUPFAM" id="SSF53448">
    <property type="entry name" value="Nucleotide-diphospho-sugar transferases"/>
    <property type="match status" value="1"/>
</dbReference>
<accession>A0A7K5KNS5</accession>
<dbReference type="InterPro" id="IPR029044">
    <property type="entry name" value="Nucleotide-diphossugar_trans"/>
</dbReference>
<feature type="region of interest" description="Disordered" evidence="11">
    <location>
        <begin position="1"/>
        <end position="39"/>
    </location>
</feature>
<comment type="subcellular location">
    <subcellularLocation>
        <location evidence="1 10">Golgi apparatus membrane</location>
        <topology evidence="1 10">Single-pass type II membrane protein</topology>
    </subcellularLocation>
</comment>
<dbReference type="InterPro" id="IPR002659">
    <property type="entry name" value="Glyco_trans_31"/>
</dbReference>
<keyword evidence="6" id="KW-0735">Signal-anchor</keyword>
<protein>
    <recommendedName>
        <fullName evidence="10">Hexosyltransferase</fullName>
        <ecNumber evidence="10">2.4.1.-</ecNumber>
    </recommendedName>
</protein>
<name>A0A7K5KNS5_9TYRA</name>
<feature type="non-terminal residue" evidence="12">
    <location>
        <position position="247"/>
    </location>
</feature>
<evidence type="ECO:0000256" key="1">
    <source>
        <dbReference type="ARBA" id="ARBA00004323"/>
    </source>
</evidence>
<feature type="compositionally biased region" description="Low complexity" evidence="11">
    <location>
        <begin position="1"/>
        <end position="11"/>
    </location>
</feature>
<keyword evidence="7" id="KW-1133">Transmembrane helix</keyword>
<dbReference type="GO" id="GO:0006493">
    <property type="term" value="P:protein O-linked glycosylation"/>
    <property type="evidence" value="ECO:0007669"/>
    <property type="project" value="TreeGrafter"/>
</dbReference>
<sequence>GPAVPPGCLGVLSGGSGDLDEDLQPRPRPPTPKLLLSPAPCGSPGPSLLVLVPSAPSHIPHRLAVRDTWGSPSPSPGSPRTLFVLGVPAGPGERRDVLGEWRRHRDLVLGDLPDSYPALALKTLLLLRWALRCCPGAPFVLKADDDTFVNPPAIATYLAAPATPRRLYLGRVHWRVVPDRDPRGRHHVPARFYRGSAFPPYCSGTAYVLSRQAAIEVLAAASGLPLFAGLPEDVWVGLCARRAGLWP</sequence>
<evidence type="ECO:0000256" key="8">
    <source>
        <dbReference type="ARBA" id="ARBA00023034"/>
    </source>
</evidence>
<evidence type="ECO:0000256" key="5">
    <source>
        <dbReference type="ARBA" id="ARBA00022692"/>
    </source>
</evidence>
<dbReference type="PANTHER" id="PTHR11214">
    <property type="entry name" value="BETA-1,3-N-ACETYLGLUCOSAMINYLTRANSFERASE"/>
    <property type="match status" value="1"/>
</dbReference>
<organism evidence="12 13">
    <name type="scientific">Mionectes macconnelli</name>
    <name type="common">McConnell's flycatcher</name>
    <dbReference type="NCBI Taxonomy" id="254557"/>
    <lineage>
        <taxon>Eukaryota</taxon>
        <taxon>Metazoa</taxon>
        <taxon>Chordata</taxon>
        <taxon>Craniata</taxon>
        <taxon>Vertebrata</taxon>
        <taxon>Euteleostomi</taxon>
        <taxon>Archelosauria</taxon>
        <taxon>Archosauria</taxon>
        <taxon>Dinosauria</taxon>
        <taxon>Saurischia</taxon>
        <taxon>Theropoda</taxon>
        <taxon>Coelurosauria</taxon>
        <taxon>Aves</taxon>
        <taxon>Neognathae</taxon>
        <taxon>Neoaves</taxon>
        <taxon>Telluraves</taxon>
        <taxon>Australaves</taxon>
        <taxon>Passeriformes</taxon>
        <taxon>Tyrannidae</taxon>
        <taxon>Mionectes</taxon>
    </lineage>
</organism>
<proteinExistence type="inferred from homology"/>
<evidence type="ECO:0000256" key="11">
    <source>
        <dbReference type="SAM" id="MobiDB-lite"/>
    </source>
</evidence>
<keyword evidence="9" id="KW-0472">Membrane</keyword>
<dbReference type="AlphaFoldDB" id="A0A7K5KNS5"/>
<dbReference type="Proteomes" id="UP000525714">
    <property type="component" value="Unassembled WGS sequence"/>
</dbReference>
<keyword evidence="3 10" id="KW-0328">Glycosyltransferase</keyword>
<keyword evidence="13" id="KW-1185">Reference proteome</keyword>
<keyword evidence="5" id="KW-0812">Transmembrane</keyword>
<dbReference type="EC" id="2.4.1.-" evidence="10"/>
<evidence type="ECO:0000313" key="12">
    <source>
        <dbReference type="EMBL" id="NWT07521.1"/>
    </source>
</evidence>
<evidence type="ECO:0000256" key="10">
    <source>
        <dbReference type="RuleBase" id="RU363063"/>
    </source>
</evidence>
<feature type="non-terminal residue" evidence="12">
    <location>
        <position position="1"/>
    </location>
</feature>